<dbReference type="PANTHER" id="PTHR48070:SF4">
    <property type="entry name" value="ESTERASE ALNB"/>
    <property type="match status" value="1"/>
</dbReference>
<evidence type="ECO:0000313" key="3">
    <source>
        <dbReference type="EMBL" id="KAK4224176.1"/>
    </source>
</evidence>
<evidence type="ECO:0000259" key="2">
    <source>
        <dbReference type="Pfam" id="PF03959"/>
    </source>
</evidence>
<dbReference type="AlphaFoldDB" id="A0AAN7GPW0"/>
<sequence>MRIICLHGVGSSGRILDSQMQPLVQALDPSYEFVFVDGPFLCERGPGMAAFLDGPFFSHTEGYSPDQMAEAHDYLETTIDELGPFDGVFGFSQGGALAISYMHRKQVRDKIRPFKFALIMSSVIPCSADPGDCLCAIRRQDRNFTELLEKTVVEARKNKALLPDIDLRVYDRDCIDEREAPRLMHGLLLKEKIRTPTVHVTGRKDFVFMRAMSDAAREVCEVKMLKSLEHGGGHQPPQRAGEVKAVARAVEWAVAMGQRVGGVHI</sequence>
<dbReference type="GO" id="GO:0005634">
    <property type="term" value="C:nucleus"/>
    <property type="evidence" value="ECO:0007669"/>
    <property type="project" value="TreeGrafter"/>
</dbReference>
<gene>
    <name evidence="3" type="ORF">QBC38DRAFT_486093</name>
</gene>
<protein>
    <submittedName>
        <fullName evidence="3">Serine hydrolase FSH</fullName>
    </submittedName>
</protein>
<evidence type="ECO:0000256" key="1">
    <source>
        <dbReference type="ARBA" id="ARBA00022801"/>
    </source>
</evidence>
<name>A0AAN7GPW0_9PEZI</name>
<evidence type="ECO:0000313" key="4">
    <source>
        <dbReference type="Proteomes" id="UP001301958"/>
    </source>
</evidence>
<reference evidence="3" key="1">
    <citation type="journal article" date="2023" name="Mol. Phylogenet. Evol.">
        <title>Genome-scale phylogeny and comparative genomics of the fungal order Sordariales.</title>
        <authorList>
            <person name="Hensen N."/>
            <person name="Bonometti L."/>
            <person name="Westerberg I."/>
            <person name="Brannstrom I.O."/>
            <person name="Guillou S."/>
            <person name="Cros-Aarteil S."/>
            <person name="Calhoun S."/>
            <person name="Haridas S."/>
            <person name="Kuo A."/>
            <person name="Mondo S."/>
            <person name="Pangilinan J."/>
            <person name="Riley R."/>
            <person name="LaButti K."/>
            <person name="Andreopoulos B."/>
            <person name="Lipzen A."/>
            <person name="Chen C."/>
            <person name="Yan M."/>
            <person name="Daum C."/>
            <person name="Ng V."/>
            <person name="Clum A."/>
            <person name="Steindorff A."/>
            <person name="Ohm R.A."/>
            <person name="Martin F."/>
            <person name="Silar P."/>
            <person name="Natvig D.O."/>
            <person name="Lalanne C."/>
            <person name="Gautier V."/>
            <person name="Ament-Velasquez S.L."/>
            <person name="Kruys A."/>
            <person name="Hutchinson M.I."/>
            <person name="Powell A.J."/>
            <person name="Barry K."/>
            <person name="Miller A.N."/>
            <person name="Grigoriev I.V."/>
            <person name="Debuchy R."/>
            <person name="Gladieux P."/>
            <person name="Hiltunen Thoren M."/>
            <person name="Johannesson H."/>
        </authorList>
    </citation>
    <scope>NUCLEOTIDE SEQUENCE</scope>
    <source>
        <strain evidence="3">CBS 990.96</strain>
    </source>
</reference>
<reference evidence="3" key="2">
    <citation type="submission" date="2023-05" db="EMBL/GenBank/DDBJ databases">
        <authorList>
            <consortium name="Lawrence Berkeley National Laboratory"/>
            <person name="Steindorff A."/>
            <person name="Hensen N."/>
            <person name="Bonometti L."/>
            <person name="Westerberg I."/>
            <person name="Brannstrom I.O."/>
            <person name="Guillou S."/>
            <person name="Cros-Aarteil S."/>
            <person name="Calhoun S."/>
            <person name="Haridas S."/>
            <person name="Kuo A."/>
            <person name="Mondo S."/>
            <person name="Pangilinan J."/>
            <person name="Riley R."/>
            <person name="Labutti K."/>
            <person name="Andreopoulos B."/>
            <person name="Lipzen A."/>
            <person name="Chen C."/>
            <person name="Yanf M."/>
            <person name="Daum C."/>
            <person name="Ng V."/>
            <person name="Clum A."/>
            <person name="Ohm R."/>
            <person name="Martin F."/>
            <person name="Silar P."/>
            <person name="Natvig D."/>
            <person name="Lalanne C."/>
            <person name="Gautier V."/>
            <person name="Ament-Velasquez S.L."/>
            <person name="Kruys A."/>
            <person name="Hutchinson M.I."/>
            <person name="Powell A.J."/>
            <person name="Barry K."/>
            <person name="Miller A.N."/>
            <person name="Grigoriev I.V."/>
            <person name="Debuchy R."/>
            <person name="Gladieux P."/>
            <person name="Thoren M.H."/>
            <person name="Johannesson H."/>
        </authorList>
    </citation>
    <scope>NUCLEOTIDE SEQUENCE</scope>
    <source>
        <strain evidence="3">CBS 990.96</strain>
    </source>
</reference>
<keyword evidence="4" id="KW-1185">Reference proteome</keyword>
<dbReference type="GO" id="GO:0019748">
    <property type="term" value="P:secondary metabolic process"/>
    <property type="evidence" value="ECO:0007669"/>
    <property type="project" value="TreeGrafter"/>
</dbReference>
<feature type="domain" description="Serine hydrolase" evidence="2">
    <location>
        <begin position="2"/>
        <end position="245"/>
    </location>
</feature>
<dbReference type="InterPro" id="IPR029058">
    <property type="entry name" value="AB_hydrolase_fold"/>
</dbReference>
<proteinExistence type="predicted"/>
<keyword evidence="1 3" id="KW-0378">Hydrolase</keyword>
<accession>A0AAN7GPW0</accession>
<dbReference type="Gene3D" id="3.40.50.1820">
    <property type="entry name" value="alpha/beta hydrolase"/>
    <property type="match status" value="1"/>
</dbReference>
<organism evidence="3 4">
    <name type="scientific">Podospora fimiseda</name>
    <dbReference type="NCBI Taxonomy" id="252190"/>
    <lineage>
        <taxon>Eukaryota</taxon>
        <taxon>Fungi</taxon>
        <taxon>Dikarya</taxon>
        <taxon>Ascomycota</taxon>
        <taxon>Pezizomycotina</taxon>
        <taxon>Sordariomycetes</taxon>
        <taxon>Sordariomycetidae</taxon>
        <taxon>Sordariales</taxon>
        <taxon>Podosporaceae</taxon>
        <taxon>Podospora</taxon>
    </lineage>
</organism>
<dbReference type="InterPro" id="IPR050593">
    <property type="entry name" value="LovG"/>
</dbReference>
<dbReference type="SUPFAM" id="SSF53474">
    <property type="entry name" value="alpha/beta-Hydrolases"/>
    <property type="match status" value="1"/>
</dbReference>
<dbReference type="InterPro" id="IPR005645">
    <property type="entry name" value="FSH-like_dom"/>
</dbReference>
<dbReference type="Pfam" id="PF03959">
    <property type="entry name" value="FSH1"/>
    <property type="match status" value="1"/>
</dbReference>
<dbReference type="PANTHER" id="PTHR48070">
    <property type="entry name" value="ESTERASE OVCA2"/>
    <property type="match status" value="1"/>
</dbReference>
<dbReference type="GO" id="GO:0016787">
    <property type="term" value="F:hydrolase activity"/>
    <property type="evidence" value="ECO:0007669"/>
    <property type="project" value="UniProtKB-KW"/>
</dbReference>
<dbReference type="EMBL" id="MU865401">
    <property type="protein sequence ID" value="KAK4224176.1"/>
    <property type="molecule type" value="Genomic_DNA"/>
</dbReference>
<dbReference type="Proteomes" id="UP001301958">
    <property type="component" value="Unassembled WGS sequence"/>
</dbReference>
<dbReference type="GO" id="GO:0005737">
    <property type="term" value="C:cytoplasm"/>
    <property type="evidence" value="ECO:0007669"/>
    <property type="project" value="TreeGrafter"/>
</dbReference>
<comment type="caution">
    <text evidence="3">The sequence shown here is derived from an EMBL/GenBank/DDBJ whole genome shotgun (WGS) entry which is preliminary data.</text>
</comment>